<dbReference type="PANTHER" id="PTHR21092:SF0">
    <property type="entry name" value="NICASTRIN"/>
    <property type="match status" value="1"/>
</dbReference>
<organism evidence="2 3">
    <name type="scientific">Hibiscus syriacus</name>
    <name type="common">Rose of Sharon</name>
    <dbReference type="NCBI Taxonomy" id="106335"/>
    <lineage>
        <taxon>Eukaryota</taxon>
        <taxon>Viridiplantae</taxon>
        <taxon>Streptophyta</taxon>
        <taxon>Embryophyta</taxon>
        <taxon>Tracheophyta</taxon>
        <taxon>Spermatophyta</taxon>
        <taxon>Magnoliopsida</taxon>
        <taxon>eudicotyledons</taxon>
        <taxon>Gunneridae</taxon>
        <taxon>Pentapetalae</taxon>
        <taxon>rosids</taxon>
        <taxon>malvids</taxon>
        <taxon>Malvales</taxon>
        <taxon>Malvaceae</taxon>
        <taxon>Malvoideae</taxon>
        <taxon>Hibiscus</taxon>
    </lineage>
</organism>
<accession>A0A6A2YRN1</accession>
<dbReference type="PANTHER" id="PTHR21092">
    <property type="entry name" value="NICASTRIN"/>
    <property type="match status" value="1"/>
</dbReference>
<dbReference type="GO" id="GO:0005886">
    <property type="term" value="C:plasma membrane"/>
    <property type="evidence" value="ECO:0007669"/>
    <property type="project" value="TreeGrafter"/>
</dbReference>
<reference evidence="2" key="1">
    <citation type="submission" date="2019-09" db="EMBL/GenBank/DDBJ databases">
        <title>Draft genome information of white flower Hibiscus syriacus.</title>
        <authorList>
            <person name="Kim Y.-M."/>
        </authorList>
    </citation>
    <scope>NUCLEOTIDE SEQUENCE [LARGE SCALE GENOMIC DNA]</scope>
    <source>
        <strain evidence="2">YM2019G1</strain>
    </source>
</reference>
<sequence length="234" mass="26173">MLPLWEVQFQPKQASTKTNPDRTVALLFNPLFQLFNFRDCVEDFDTVFANKFYHSQICILVYFFSCRTLDDPDELICILVCFSLLYSFVLALLRFAATLGIIYFAANINSSSIVAAASLVARTLYLLASDKKDLTSSALSEINVNASLVEELISCMLTCNPGLSCELVSGYIKSINTCPSHYVGVVHGEPSSTPYPNQVDDVQGLYGTFWQIEHQFERAILLFAQRIVGKMECA</sequence>
<evidence type="ECO:0000313" key="3">
    <source>
        <dbReference type="Proteomes" id="UP000436088"/>
    </source>
</evidence>
<dbReference type="EMBL" id="VEPZ02001292">
    <property type="protein sequence ID" value="KAE8682023.1"/>
    <property type="molecule type" value="Genomic_DNA"/>
</dbReference>
<keyword evidence="1" id="KW-0812">Transmembrane</keyword>
<keyword evidence="3" id="KW-1185">Reference proteome</keyword>
<dbReference type="InterPro" id="IPR008710">
    <property type="entry name" value="Nicastrin"/>
</dbReference>
<comment type="caution">
    <text evidence="2">The sequence shown here is derived from an EMBL/GenBank/DDBJ whole genome shotgun (WGS) entry which is preliminary data.</text>
</comment>
<dbReference type="Proteomes" id="UP000436088">
    <property type="component" value="Unassembled WGS sequence"/>
</dbReference>
<dbReference type="AlphaFoldDB" id="A0A6A2YRN1"/>
<proteinExistence type="predicted"/>
<protein>
    <submittedName>
        <fullName evidence="2">Uncharacterized protein</fullName>
    </submittedName>
</protein>
<name>A0A6A2YRN1_HIBSY</name>
<feature type="transmembrane region" description="Helical" evidence="1">
    <location>
        <begin position="101"/>
        <end position="127"/>
    </location>
</feature>
<dbReference type="GO" id="GO:0016485">
    <property type="term" value="P:protein processing"/>
    <property type="evidence" value="ECO:0007669"/>
    <property type="project" value="InterPro"/>
</dbReference>
<keyword evidence="1" id="KW-0472">Membrane</keyword>
<evidence type="ECO:0000256" key="1">
    <source>
        <dbReference type="SAM" id="Phobius"/>
    </source>
</evidence>
<keyword evidence="1" id="KW-1133">Transmembrane helix</keyword>
<gene>
    <name evidence="2" type="ORF">F3Y22_tig00111276pilonHSYRG00020</name>
</gene>
<feature type="transmembrane region" description="Helical" evidence="1">
    <location>
        <begin position="75"/>
        <end position="95"/>
    </location>
</feature>
<evidence type="ECO:0000313" key="2">
    <source>
        <dbReference type="EMBL" id="KAE8682023.1"/>
    </source>
</evidence>